<feature type="transmembrane region" description="Helical" evidence="6">
    <location>
        <begin position="231"/>
        <end position="250"/>
    </location>
</feature>
<evidence type="ECO:0000259" key="7">
    <source>
        <dbReference type="Pfam" id="PF03772"/>
    </source>
</evidence>
<feature type="transmembrane region" description="Helical" evidence="6">
    <location>
        <begin position="325"/>
        <end position="348"/>
    </location>
</feature>
<keyword evidence="4 6" id="KW-1133">Transmembrane helix</keyword>
<gene>
    <name evidence="8" type="ORF">COX24_03130</name>
</gene>
<feature type="transmembrane region" description="Helical" evidence="6">
    <location>
        <begin position="31"/>
        <end position="48"/>
    </location>
</feature>
<dbReference type="NCBIfam" id="TIGR00360">
    <property type="entry name" value="ComEC_N-term"/>
    <property type="match status" value="1"/>
</dbReference>
<name>A0A2G9ZED8_9BACT</name>
<evidence type="ECO:0000256" key="2">
    <source>
        <dbReference type="ARBA" id="ARBA00022475"/>
    </source>
</evidence>
<comment type="caution">
    <text evidence="8">The sequence shown here is derived from an EMBL/GenBank/DDBJ whole genome shotgun (WGS) entry which is preliminary data.</text>
</comment>
<evidence type="ECO:0000256" key="3">
    <source>
        <dbReference type="ARBA" id="ARBA00022692"/>
    </source>
</evidence>
<dbReference type="InterPro" id="IPR004477">
    <property type="entry name" value="ComEC_N"/>
</dbReference>
<proteinExistence type="predicted"/>
<sequence length="388" mass="44355">MILPYSKILFFACLSFILGIFLNSFLPISQILIWEIFILGFFYLIFFFKNKKVFVFVLCFLALGIGLFRANVILPQEKVSQKESFFPAFKEKLEQNISTRVPFPESAFALALILGDQGRIPFSLKEKLSQSGLRHITAVSGAHIVILTGALVLLGSRLKLGRLRANWFGLIVIWLFLFLIGFRSSALRAVIMASSFLISDILGRNKAIFRVLVLSATIMLIFKPDLLRYDLGFQLSFLAVLGIAFFHSFFKQIFEKILQKRFSFFTSIIAMTFSAQLFTLPLLLYYFGSTSLVSPITNLLVLPIIPYLMGANFIFALFSLLLGPLVVVFVLPVWLLTKYLIFIVVFFANLPFASVALKIHWFWLFPSYFLLFTLAFLLQHHQRQKLLP</sequence>
<evidence type="ECO:0000313" key="8">
    <source>
        <dbReference type="EMBL" id="PIP31526.1"/>
    </source>
</evidence>
<accession>A0A2G9ZED8</accession>
<feature type="transmembrane region" description="Helical" evidence="6">
    <location>
        <begin position="262"/>
        <end position="287"/>
    </location>
</feature>
<dbReference type="Pfam" id="PF03772">
    <property type="entry name" value="Competence"/>
    <property type="match status" value="1"/>
</dbReference>
<dbReference type="EMBL" id="PCSB01000065">
    <property type="protein sequence ID" value="PIP31526.1"/>
    <property type="molecule type" value="Genomic_DNA"/>
</dbReference>
<feature type="transmembrane region" description="Helical" evidence="6">
    <location>
        <begin position="135"/>
        <end position="155"/>
    </location>
</feature>
<reference evidence="8 9" key="1">
    <citation type="submission" date="2017-09" db="EMBL/GenBank/DDBJ databases">
        <title>Depth-based differentiation of microbial function through sediment-hosted aquifers and enrichment of novel symbionts in the deep terrestrial subsurface.</title>
        <authorList>
            <person name="Probst A.J."/>
            <person name="Ladd B."/>
            <person name="Jarett J.K."/>
            <person name="Geller-Mcgrath D.E."/>
            <person name="Sieber C.M."/>
            <person name="Emerson J.B."/>
            <person name="Anantharaman K."/>
            <person name="Thomas B.C."/>
            <person name="Malmstrom R."/>
            <person name="Stieglmeier M."/>
            <person name="Klingl A."/>
            <person name="Woyke T."/>
            <person name="Ryan C.M."/>
            <person name="Banfield J.F."/>
        </authorList>
    </citation>
    <scope>NUCLEOTIDE SEQUENCE [LARGE SCALE GENOMIC DNA]</scope>
    <source>
        <strain evidence="8">CG23_combo_of_CG06-09_8_20_14_all_37_87_8</strain>
    </source>
</reference>
<feature type="transmembrane region" description="Helical" evidence="6">
    <location>
        <begin position="360"/>
        <end position="378"/>
    </location>
</feature>
<dbReference type="InterPro" id="IPR052159">
    <property type="entry name" value="Competence_DNA_uptake"/>
</dbReference>
<dbReference type="AlphaFoldDB" id="A0A2G9ZED8"/>
<evidence type="ECO:0000256" key="5">
    <source>
        <dbReference type="ARBA" id="ARBA00023136"/>
    </source>
</evidence>
<feature type="domain" description="ComEC/Rec2-related protein" evidence="7">
    <location>
        <begin position="112"/>
        <end position="379"/>
    </location>
</feature>
<evidence type="ECO:0000313" key="9">
    <source>
        <dbReference type="Proteomes" id="UP000230447"/>
    </source>
</evidence>
<protein>
    <recommendedName>
        <fullName evidence="7">ComEC/Rec2-related protein domain-containing protein</fullName>
    </recommendedName>
</protein>
<comment type="subcellular location">
    <subcellularLocation>
        <location evidence="1">Cell membrane</location>
        <topology evidence="1">Multi-pass membrane protein</topology>
    </subcellularLocation>
</comment>
<feature type="transmembrane region" description="Helical" evidence="6">
    <location>
        <begin position="54"/>
        <end position="74"/>
    </location>
</feature>
<evidence type="ECO:0000256" key="4">
    <source>
        <dbReference type="ARBA" id="ARBA00022989"/>
    </source>
</evidence>
<keyword evidence="2" id="KW-1003">Cell membrane</keyword>
<feature type="transmembrane region" description="Helical" evidence="6">
    <location>
        <begin position="167"/>
        <end position="186"/>
    </location>
</feature>
<dbReference type="PANTHER" id="PTHR30619:SF1">
    <property type="entry name" value="RECOMBINATION PROTEIN 2"/>
    <property type="match status" value="1"/>
</dbReference>
<keyword evidence="3 6" id="KW-0812">Transmembrane</keyword>
<dbReference type="GO" id="GO:0005886">
    <property type="term" value="C:plasma membrane"/>
    <property type="evidence" value="ECO:0007669"/>
    <property type="project" value="UniProtKB-SubCell"/>
</dbReference>
<feature type="transmembrane region" description="Helical" evidence="6">
    <location>
        <begin position="299"/>
        <end position="318"/>
    </location>
</feature>
<evidence type="ECO:0000256" key="1">
    <source>
        <dbReference type="ARBA" id="ARBA00004651"/>
    </source>
</evidence>
<evidence type="ECO:0000256" key="6">
    <source>
        <dbReference type="SAM" id="Phobius"/>
    </source>
</evidence>
<organism evidence="8 9">
    <name type="scientific">bacterium (Candidatus Gribaldobacteria) CG23_combo_of_CG06-09_8_20_14_all_37_87_8</name>
    <dbReference type="NCBI Taxonomy" id="2014278"/>
    <lineage>
        <taxon>Bacteria</taxon>
        <taxon>Candidatus Gribaldobacteria</taxon>
    </lineage>
</organism>
<keyword evidence="5 6" id="KW-0472">Membrane</keyword>
<feature type="transmembrane region" description="Helical" evidence="6">
    <location>
        <begin position="6"/>
        <end position="26"/>
    </location>
</feature>
<dbReference type="Proteomes" id="UP000230447">
    <property type="component" value="Unassembled WGS sequence"/>
</dbReference>
<dbReference type="PANTHER" id="PTHR30619">
    <property type="entry name" value="DNA INTERNALIZATION/COMPETENCE PROTEIN COMEC/REC2"/>
    <property type="match status" value="1"/>
</dbReference>